<evidence type="ECO:0000259" key="3">
    <source>
        <dbReference type="Pfam" id="PF03713"/>
    </source>
</evidence>
<proteinExistence type="predicted"/>
<dbReference type="PANTHER" id="PTHR36933">
    <property type="entry name" value="SLL0788 PROTEIN"/>
    <property type="match status" value="1"/>
</dbReference>
<feature type="signal peptide" evidence="2">
    <location>
        <begin position="1"/>
        <end position="23"/>
    </location>
</feature>
<evidence type="ECO:0000313" key="4">
    <source>
        <dbReference type="EMBL" id="MBE7700150.1"/>
    </source>
</evidence>
<dbReference type="Gene3D" id="1.20.1260.10">
    <property type="match status" value="1"/>
</dbReference>
<dbReference type="PANTHER" id="PTHR36933:SF1">
    <property type="entry name" value="SLL0788 PROTEIN"/>
    <property type="match status" value="1"/>
</dbReference>
<organism evidence="4 5">
    <name type="scientific">Oerskovia douganii</name>
    <dbReference type="NCBI Taxonomy" id="2762210"/>
    <lineage>
        <taxon>Bacteria</taxon>
        <taxon>Bacillati</taxon>
        <taxon>Actinomycetota</taxon>
        <taxon>Actinomycetes</taxon>
        <taxon>Micrococcales</taxon>
        <taxon>Cellulomonadaceae</taxon>
        <taxon>Oerskovia</taxon>
    </lineage>
</organism>
<evidence type="ECO:0000313" key="5">
    <source>
        <dbReference type="Proteomes" id="UP000822993"/>
    </source>
</evidence>
<dbReference type="Pfam" id="PF03713">
    <property type="entry name" value="DUF305"/>
    <property type="match status" value="1"/>
</dbReference>
<dbReference type="PROSITE" id="PS51257">
    <property type="entry name" value="PROKAR_LIPOPROTEIN"/>
    <property type="match status" value="1"/>
</dbReference>
<accession>A0A9D5YYG8</accession>
<feature type="domain" description="DUF305" evidence="3">
    <location>
        <begin position="50"/>
        <end position="201"/>
    </location>
</feature>
<evidence type="ECO:0000256" key="2">
    <source>
        <dbReference type="SAM" id="SignalP"/>
    </source>
</evidence>
<gene>
    <name evidence="4" type="ORF">H9623_07505</name>
</gene>
<keyword evidence="5" id="KW-1185">Reference proteome</keyword>
<evidence type="ECO:0000256" key="1">
    <source>
        <dbReference type="SAM" id="MobiDB-lite"/>
    </source>
</evidence>
<sequence length="204" mass="21014">MKKLPAVLTALVLAATLAGCSTGGGTPSAGDASASPAGAGAAPAEVNDVDTHFIAMMTPHHEQAVEMSEIILAVDGVTAPTRDLAQRILDGQAEEIETMLGWADAWAMGDLMEMHSVHVANGMLTSDQMGSLERLADTSTGDATAVAEAETTFLELMHAHHEGAIAMTEGEIQGGGHAGLRDLAQVMVDVQTAEMAEIDALLGR</sequence>
<dbReference type="RefSeq" id="WP_193719443.1">
    <property type="nucleotide sequence ID" value="NZ_JACSPN010000007.1"/>
</dbReference>
<reference evidence="4 5" key="1">
    <citation type="submission" date="2020-08" db="EMBL/GenBank/DDBJ databases">
        <title>A Genomic Blueprint of the Chicken Gut Microbiome.</title>
        <authorList>
            <person name="Gilroy R."/>
            <person name="Ravi A."/>
            <person name="Getino M."/>
            <person name="Pursley I."/>
            <person name="Horton D.L."/>
            <person name="Alikhan N.-F."/>
            <person name="Baker D."/>
            <person name="Gharbi K."/>
            <person name="Hall N."/>
            <person name="Watson M."/>
            <person name="Adriaenssens E.M."/>
            <person name="Foster-Nyarko E."/>
            <person name="Jarju S."/>
            <person name="Secka A."/>
            <person name="Antonio M."/>
            <person name="Oren A."/>
            <person name="Chaudhuri R."/>
            <person name="La Ragione R.M."/>
            <person name="Hildebrand F."/>
            <person name="Pallen M.J."/>
        </authorList>
    </citation>
    <scope>NUCLEOTIDE SEQUENCE [LARGE SCALE GENOMIC DNA]</scope>
    <source>
        <strain evidence="4 5">Sa1BUA8</strain>
    </source>
</reference>
<dbReference type="InterPro" id="IPR005183">
    <property type="entry name" value="DUF305_CopM-like"/>
</dbReference>
<dbReference type="Proteomes" id="UP000822993">
    <property type="component" value="Unassembled WGS sequence"/>
</dbReference>
<dbReference type="InterPro" id="IPR012347">
    <property type="entry name" value="Ferritin-like"/>
</dbReference>
<dbReference type="AlphaFoldDB" id="A0A9D5YYG8"/>
<protein>
    <submittedName>
        <fullName evidence="4">DUF305 domain-containing protein</fullName>
    </submittedName>
</protein>
<feature type="region of interest" description="Disordered" evidence="1">
    <location>
        <begin position="24"/>
        <end position="43"/>
    </location>
</feature>
<feature type="chain" id="PRO_5038670423" evidence="2">
    <location>
        <begin position="24"/>
        <end position="204"/>
    </location>
</feature>
<keyword evidence="2" id="KW-0732">Signal</keyword>
<name>A0A9D5YYG8_9CELL</name>
<dbReference type="EMBL" id="JACSPN010000007">
    <property type="protein sequence ID" value="MBE7700150.1"/>
    <property type="molecule type" value="Genomic_DNA"/>
</dbReference>
<comment type="caution">
    <text evidence="4">The sequence shown here is derived from an EMBL/GenBank/DDBJ whole genome shotgun (WGS) entry which is preliminary data.</text>
</comment>
<feature type="compositionally biased region" description="Low complexity" evidence="1">
    <location>
        <begin position="28"/>
        <end position="43"/>
    </location>
</feature>